<evidence type="ECO:0000256" key="1">
    <source>
        <dbReference type="ARBA" id="ARBA00001933"/>
    </source>
</evidence>
<dbReference type="InterPro" id="IPR015424">
    <property type="entry name" value="PyrdxlP-dep_Trfase"/>
</dbReference>
<comment type="catalytic activity">
    <reaction evidence="6">
        <text>L-tyrosine + 2-oxoglutarate = 3-(4-hydroxyphenyl)pyruvate + L-glutamate</text>
        <dbReference type="Rhea" id="RHEA:15093"/>
        <dbReference type="ChEBI" id="CHEBI:16810"/>
        <dbReference type="ChEBI" id="CHEBI:29985"/>
        <dbReference type="ChEBI" id="CHEBI:36242"/>
        <dbReference type="ChEBI" id="CHEBI:58315"/>
        <dbReference type="EC" id="2.6.1.5"/>
    </reaction>
</comment>
<accession>A0AA35RR47</accession>
<reference evidence="9" key="1">
    <citation type="submission" date="2023-03" db="EMBL/GenBank/DDBJ databases">
        <authorList>
            <person name="Steffen K."/>
            <person name="Cardenas P."/>
        </authorList>
    </citation>
    <scope>NUCLEOTIDE SEQUENCE</scope>
</reference>
<feature type="modified residue" description="N6-(pyridoxal phosphate)lysine" evidence="7">
    <location>
        <position position="256"/>
    </location>
</feature>
<comment type="subunit">
    <text evidence="6">Homodimer.</text>
</comment>
<dbReference type="CDD" id="cd00609">
    <property type="entry name" value="AAT_like"/>
    <property type="match status" value="1"/>
</dbReference>
<dbReference type="InterPro" id="IPR015422">
    <property type="entry name" value="PyrdxlP-dep_Trfase_small"/>
</dbReference>
<dbReference type="Gene3D" id="3.40.640.10">
    <property type="entry name" value="Type I PLP-dependent aspartate aminotransferase-like (Major domain)"/>
    <property type="match status" value="1"/>
</dbReference>
<comment type="cofactor">
    <cofactor evidence="1 6 7">
        <name>pyridoxal 5'-phosphate</name>
        <dbReference type="ChEBI" id="CHEBI:597326"/>
    </cofactor>
</comment>
<sequence length="420" mass="46425">MAATTDTEREGRWVVKASQGSRDAINPVRGFEENLFKDALKARRTDIEFIKLSIGDTTALPVHPAVPEAVKKVLELGGCTGYGHSRGLPETRAALARLYSPFTLDPRGLTAEDVIMTNACSGALETCLTVLTEPGQNILVPSPGFGLYSCLAGSRGIKCHFYRLQADRGWEADLADLERQIDSETAAIIVNNPSNPCGSSYSKQHLLDILAIAERHRLPIIADEIYAWMTFPGSEFHMLSSLSETVPILSCSSLSKRYMVAGWRMGWIIVHDRQNAFRDEVIPGLARLATKVLGPSTLVQAAIPDIISKVPEDYHQKNLSLFHRNALHIMEILGPAPGLFPVMPRAAMYHMVVIEMKHFPEFQSDVEFTKALVIEQSVFCLPSPAFNTKDCFRIVLGCAESKIQEACNRIAAFAKLHYKE</sequence>
<dbReference type="GO" id="GO:0006559">
    <property type="term" value="P:L-phenylalanine catabolic process"/>
    <property type="evidence" value="ECO:0007669"/>
    <property type="project" value="UniProtKB-UniRule"/>
</dbReference>
<keyword evidence="4" id="KW-0808">Transferase</keyword>
<evidence type="ECO:0000256" key="2">
    <source>
        <dbReference type="ARBA" id="ARBA00007441"/>
    </source>
</evidence>
<comment type="caution">
    <text evidence="9">The sequence shown here is derived from an EMBL/GenBank/DDBJ whole genome shotgun (WGS) entry which is preliminary data.</text>
</comment>
<keyword evidence="10" id="KW-1185">Reference proteome</keyword>
<evidence type="ECO:0000256" key="6">
    <source>
        <dbReference type="PIRNR" id="PIRNR000517"/>
    </source>
</evidence>
<dbReference type="Pfam" id="PF00155">
    <property type="entry name" value="Aminotran_1_2"/>
    <property type="match status" value="1"/>
</dbReference>
<dbReference type="InterPro" id="IPR005958">
    <property type="entry name" value="TyrNic_aminoTrfase"/>
</dbReference>
<evidence type="ECO:0000256" key="3">
    <source>
        <dbReference type="ARBA" id="ARBA00022576"/>
    </source>
</evidence>
<dbReference type="EC" id="2.6.1.5" evidence="6"/>
<evidence type="ECO:0000256" key="4">
    <source>
        <dbReference type="ARBA" id="ARBA00022679"/>
    </source>
</evidence>
<dbReference type="SUPFAM" id="SSF53383">
    <property type="entry name" value="PLP-dependent transferases"/>
    <property type="match status" value="1"/>
</dbReference>
<protein>
    <recommendedName>
        <fullName evidence="6">Tyrosine aminotransferase</fullName>
        <shortName evidence="6">TAT</shortName>
        <ecNumber evidence="6">2.6.1.5</ecNumber>
    </recommendedName>
</protein>
<evidence type="ECO:0000313" key="10">
    <source>
        <dbReference type="Proteomes" id="UP001174909"/>
    </source>
</evidence>
<dbReference type="EMBL" id="CASHTH010001506">
    <property type="protein sequence ID" value="CAI8016199.1"/>
    <property type="molecule type" value="Genomic_DNA"/>
</dbReference>
<keyword evidence="3 9" id="KW-0032">Aminotransferase</keyword>
<dbReference type="Gene3D" id="3.90.1150.10">
    <property type="entry name" value="Aspartate Aminotransferase, domain 1"/>
    <property type="match status" value="1"/>
</dbReference>
<dbReference type="GO" id="GO:0004838">
    <property type="term" value="F:L-tyrosine-2-oxoglutarate transaminase activity"/>
    <property type="evidence" value="ECO:0007669"/>
    <property type="project" value="UniProtKB-UniRule"/>
</dbReference>
<organism evidence="9 10">
    <name type="scientific">Geodia barretti</name>
    <name type="common">Barrett's horny sponge</name>
    <dbReference type="NCBI Taxonomy" id="519541"/>
    <lineage>
        <taxon>Eukaryota</taxon>
        <taxon>Metazoa</taxon>
        <taxon>Porifera</taxon>
        <taxon>Demospongiae</taxon>
        <taxon>Heteroscleromorpha</taxon>
        <taxon>Tetractinellida</taxon>
        <taxon>Astrophorina</taxon>
        <taxon>Geodiidae</taxon>
        <taxon>Geodia</taxon>
    </lineage>
</organism>
<dbReference type="GO" id="GO:0006572">
    <property type="term" value="P:L-tyrosine catabolic process"/>
    <property type="evidence" value="ECO:0007669"/>
    <property type="project" value="TreeGrafter"/>
</dbReference>
<evidence type="ECO:0000259" key="8">
    <source>
        <dbReference type="Pfam" id="PF00155"/>
    </source>
</evidence>
<name>A0AA35RR47_GEOBA</name>
<gene>
    <name evidence="9" type="ORF">GBAR_LOCUS9953</name>
</gene>
<proteinExistence type="inferred from homology"/>
<dbReference type="Proteomes" id="UP001174909">
    <property type="component" value="Unassembled WGS sequence"/>
</dbReference>
<feature type="domain" description="Aminotransferase class I/classII large" evidence="8">
    <location>
        <begin position="48"/>
        <end position="410"/>
    </location>
</feature>
<evidence type="ECO:0000256" key="7">
    <source>
        <dbReference type="PIRSR" id="PIRSR000517-1"/>
    </source>
</evidence>
<dbReference type="AlphaFoldDB" id="A0AA35RR47"/>
<dbReference type="NCBIfam" id="TIGR01265">
    <property type="entry name" value="tyr_nico_aTase"/>
    <property type="match status" value="1"/>
</dbReference>
<dbReference type="GO" id="GO:0030170">
    <property type="term" value="F:pyridoxal phosphate binding"/>
    <property type="evidence" value="ECO:0007669"/>
    <property type="project" value="InterPro"/>
</dbReference>
<dbReference type="PANTHER" id="PTHR45744">
    <property type="entry name" value="TYROSINE AMINOTRANSFERASE"/>
    <property type="match status" value="1"/>
</dbReference>
<dbReference type="PIRSF" id="PIRSF000517">
    <property type="entry name" value="Tyr_transaminase"/>
    <property type="match status" value="1"/>
</dbReference>
<evidence type="ECO:0000256" key="5">
    <source>
        <dbReference type="ARBA" id="ARBA00022898"/>
    </source>
</evidence>
<dbReference type="InterPro" id="IPR004839">
    <property type="entry name" value="Aminotransferase_I/II_large"/>
</dbReference>
<comment type="similarity">
    <text evidence="2 6">Belongs to the class-I pyridoxal-phosphate-dependent aminotransferase family.</text>
</comment>
<keyword evidence="5 6" id="KW-0663">Pyridoxal phosphate</keyword>
<comment type="function">
    <text evidence="6">Transaminase involved in tyrosine breakdown. Converts tyrosine to p-hydroxyphenylpyruvate.</text>
</comment>
<comment type="pathway">
    <text evidence="6">Amino-acid degradation; L-phenylalanine degradation; acetoacetate and fumarate from L-phenylalanine: step 2/6.</text>
</comment>
<dbReference type="InterPro" id="IPR015421">
    <property type="entry name" value="PyrdxlP-dep_Trfase_major"/>
</dbReference>
<evidence type="ECO:0000313" key="9">
    <source>
        <dbReference type="EMBL" id="CAI8016199.1"/>
    </source>
</evidence>
<dbReference type="PANTHER" id="PTHR45744:SF2">
    <property type="entry name" value="TYROSINE AMINOTRANSFERASE"/>
    <property type="match status" value="1"/>
</dbReference>